<keyword evidence="3" id="KW-1185">Reference proteome</keyword>
<gene>
    <name evidence="2" type="ORF">BN2614_LOCUS2</name>
</gene>
<evidence type="ECO:0000313" key="2">
    <source>
        <dbReference type="EMBL" id="VCX15633.1"/>
    </source>
</evidence>
<evidence type="ECO:0000313" key="3">
    <source>
        <dbReference type="Proteomes" id="UP000269945"/>
    </source>
</evidence>
<accession>A0A9X9M106</accession>
<protein>
    <submittedName>
        <fullName evidence="2">Uncharacterized protein</fullName>
    </submittedName>
</protein>
<dbReference type="Proteomes" id="UP000269945">
    <property type="component" value="Unassembled WGS sequence"/>
</dbReference>
<comment type="caution">
    <text evidence="2">The sequence shown here is derived from an EMBL/GenBank/DDBJ whole genome shotgun (WGS) entry which is preliminary data.</text>
</comment>
<name>A0A9X9M106_GULGU</name>
<sequence>MRAGALGRHAHSPRVPGMPSLAPAARERKPVAARPWRSLLAWQVLHSSSHEETLVF</sequence>
<feature type="region of interest" description="Disordered" evidence="1">
    <location>
        <begin position="1"/>
        <end position="26"/>
    </location>
</feature>
<organism evidence="2 3">
    <name type="scientific">Gulo gulo</name>
    <name type="common">Wolverine</name>
    <name type="synonym">Gluton</name>
    <dbReference type="NCBI Taxonomy" id="48420"/>
    <lineage>
        <taxon>Eukaryota</taxon>
        <taxon>Metazoa</taxon>
        <taxon>Chordata</taxon>
        <taxon>Craniata</taxon>
        <taxon>Vertebrata</taxon>
        <taxon>Euteleostomi</taxon>
        <taxon>Mammalia</taxon>
        <taxon>Eutheria</taxon>
        <taxon>Laurasiatheria</taxon>
        <taxon>Carnivora</taxon>
        <taxon>Caniformia</taxon>
        <taxon>Musteloidea</taxon>
        <taxon>Mustelidae</taxon>
        <taxon>Guloninae</taxon>
        <taxon>Gulo</taxon>
    </lineage>
</organism>
<evidence type="ECO:0000256" key="1">
    <source>
        <dbReference type="SAM" id="MobiDB-lite"/>
    </source>
</evidence>
<reference evidence="2 3" key="1">
    <citation type="submission" date="2018-10" db="EMBL/GenBank/DDBJ databases">
        <authorList>
            <person name="Ekblom R."/>
            <person name="Jareborg N."/>
        </authorList>
    </citation>
    <scope>NUCLEOTIDE SEQUENCE [LARGE SCALE GENOMIC DNA]</scope>
    <source>
        <tissue evidence="2">Muscle</tissue>
    </source>
</reference>
<dbReference type="AlphaFoldDB" id="A0A9X9M106"/>
<proteinExistence type="predicted"/>
<dbReference type="EMBL" id="CYRY02035513">
    <property type="protein sequence ID" value="VCX15633.1"/>
    <property type="molecule type" value="Genomic_DNA"/>
</dbReference>